<protein>
    <submittedName>
        <fullName evidence="1">Uncharacterized protein</fullName>
    </submittedName>
</protein>
<name>A0ABU4FHR2_9ACTN</name>
<dbReference type="NCBIfam" id="NF047698">
    <property type="entry name" value="PP_RS20740_fam"/>
    <property type="match status" value="1"/>
</dbReference>
<dbReference type="InterPro" id="IPR058085">
    <property type="entry name" value="PP_RS20740-like"/>
</dbReference>
<accession>A0ABU4FHR2</accession>
<evidence type="ECO:0000313" key="1">
    <source>
        <dbReference type="EMBL" id="MDV7220142.1"/>
    </source>
</evidence>
<sequence>MSEEVAGSDGAEDLEALIGAGPLDFPEKAVREFRPWHRPRKQYVRRVQWSHEIWNLTTDLMRANGELHEFRYLTLPGNDLLDIRHIAETICSPRQMKLRYLGFNSAAIPTSADQAALNGIEFSTIRTNWIESESQVFPGDFRRVADARSVPYKQMWKRGPYHAINIDLCGGFAGREKTEGAPNYFGALRAILQNQARSDDDFLLFITTRMDDDNIDNGAKGVLLQLAQEIYDTCKGYASAFAEAWGIQEDVAPVRVPEVVATGESFMLGLTQWIISTGVSFGLKASVRSFMTYRTGYGLGDDDIVSLAIRFKVDHPTIPPDPHGLARIFNTPVSEAEKKCEQSISVPRRVRERTYVDKILQEQAEEFEKCIVESAALLGSAGYDPDSYRSWVMHEESFNKPVSAENNAGQ</sequence>
<reference evidence="1 2" key="1">
    <citation type="submission" date="2023-10" db="EMBL/GenBank/DDBJ databases">
        <title>Characterization of rhizosphere-enriched actinobacteria from wheat plants lab-grown on chernevaya soil.</title>
        <authorList>
            <person name="Tikhonova E.N."/>
            <person name="Konopkin A."/>
            <person name="Kravchenko I.K."/>
        </authorList>
    </citation>
    <scope>NUCLEOTIDE SEQUENCE [LARGE SCALE GENOMIC DNA]</scope>
    <source>
        <strain evidence="1 2">RR29</strain>
    </source>
</reference>
<keyword evidence="2" id="KW-1185">Reference proteome</keyword>
<dbReference type="RefSeq" id="WP_317773817.1">
    <property type="nucleotide sequence ID" value="NZ_JAWMAJ010000118.1"/>
</dbReference>
<proteinExistence type="predicted"/>
<gene>
    <name evidence="1" type="ORF">R5A26_29795</name>
</gene>
<dbReference type="EMBL" id="JAWMAJ010000118">
    <property type="protein sequence ID" value="MDV7220142.1"/>
    <property type="molecule type" value="Genomic_DNA"/>
</dbReference>
<organism evidence="1 2">
    <name type="scientific">Streptomyces prunicolor</name>
    <dbReference type="NCBI Taxonomy" id="67348"/>
    <lineage>
        <taxon>Bacteria</taxon>
        <taxon>Bacillati</taxon>
        <taxon>Actinomycetota</taxon>
        <taxon>Actinomycetes</taxon>
        <taxon>Kitasatosporales</taxon>
        <taxon>Streptomycetaceae</taxon>
        <taxon>Streptomyces</taxon>
    </lineage>
</organism>
<dbReference type="Proteomes" id="UP001187346">
    <property type="component" value="Unassembled WGS sequence"/>
</dbReference>
<comment type="caution">
    <text evidence="1">The sequence shown here is derived from an EMBL/GenBank/DDBJ whole genome shotgun (WGS) entry which is preliminary data.</text>
</comment>
<evidence type="ECO:0000313" key="2">
    <source>
        <dbReference type="Proteomes" id="UP001187346"/>
    </source>
</evidence>